<name>A0AAD7MMI4_9AGAR</name>
<accession>A0AAD7MMI4</accession>
<gene>
    <name evidence="3" type="ORF">B0H16DRAFT_1596860</name>
</gene>
<feature type="domain" description="F-box" evidence="2">
    <location>
        <begin position="51"/>
        <end position="100"/>
    </location>
</feature>
<comment type="caution">
    <text evidence="3">The sequence shown here is derived from an EMBL/GenBank/DDBJ whole genome shotgun (WGS) entry which is preliminary data.</text>
</comment>
<keyword evidence="4" id="KW-1185">Reference proteome</keyword>
<feature type="region of interest" description="Disordered" evidence="1">
    <location>
        <begin position="1"/>
        <end position="45"/>
    </location>
</feature>
<dbReference type="Proteomes" id="UP001215598">
    <property type="component" value="Unassembled WGS sequence"/>
</dbReference>
<dbReference type="AlphaFoldDB" id="A0AAD7MMI4"/>
<dbReference type="Gene3D" id="1.20.1280.50">
    <property type="match status" value="1"/>
</dbReference>
<evidence type="ECO:0000259" key="2">
    <source>
        <dbReference type="PROSITE" id="PS50181"/>
    </source>
</evidence>
<dbReference type="InterPro" id="IPR001810">
    <property type="entry name" value="F-box_dom"/>
</dbReference>
<dbReference type="SUPFAM" id="SSF81383">
    <property type="entry name" value="F-box domain"/>
    <property type="match status" value="1"/>
</dbReference>
<dbReference type="InterPro" id="IPR036047">
    <property type="entry name" value="F-box-like_dom_sf"/>
</dbReference>
<protein>
    <recommendedName>
        <fullName evidence="2">F-box domain-containing protein</fullName>
    </recommendedName>
</protein>
<dbReference type="PROSITE" id="PS50181">
    <property type="entry name" value="FBOX"/>
    <property type="match status" value="1"/>
</dbReference>
<evidence type="ECO:0000313" key="4">
    <source>
        <dbReference type="Proteomes" id="UP001215598"/>
    </source>
</evidence>
<reference evidence="3" key="1">
    <citation type="submission" date="2023-03" db="EMBL/GenBank/DDBJ databases">
        <title>Massive genome expansion in bonnet fungi (Mycena s.s.) driven by repeated elements and novel gene families across ecological guilds.</title>
        <authorList>
            <consortium name="Lawrence Berkeley National Laboratory"/>
            <person name="Harder C.B."/>
            <person name="Miyauchi S."/>
            <person name="Viragh M."/>
            <person name="Kuo A."/>
            <person name="Thoen E."/>
            <person name="Andreopoulos B."/>
            <person name="Lu D."/>
            <person name="Skrede I."/>
            <person name="Drula E."/>
            <person name="Henrissat B."/>
            <person name="Morin E."/>
            <person name="Kohler A."/>
            <person name="Barry K."/>
            <person name="LaButti K."/>
            <person name="Morin E."/>
            <person name="Salamov A."/>
            <person name="Lipzen A."/>
            <person name="Mereny Z."/>
            <person name="Hegedus B."/>
            <person name="Baldrian P."/>
            <person name="Stursova M."/>
            <person name="Weitz H."/>
            <person name="Taylor A."/>
            <person name="Grigoriev I.V."/>
            <person name="Nagy L.G."/>
            <person name="Martin F."/>
            <person name="Kauserud H."/>
        </authorList>
    </citation>
    <scope>NUCLEOTIDE SEQUENCE</scope>
    <source>
        <strain evidence="3">CBHHK182m</strain>
    </source>
</reference>
<feature type="compositionally biased region" description="Polar residues" evidence="1">
    <location>
        <begin position="1"/>
        <end position="12"/>
    </location>
</feature>
<evidence type="ECO:0000313" key="3">
    <source>
        <dbReference type="EMBL" id="KAJ7724245.1"/>
    </source>
</evidence>
<proteinExistence type="predicted"/>
<dbReference type="Pfam" id="PF00646">
    <property type="entry name" value="F-box"/>
    <property type="match status" value="1"/>
</dbReference>
<feature type="compositionally biased region" description="Basic and acidic residues" evidence="1">
    <location>
        <begin position="26"/>
        <end position="40"/>
    </location>
</feature>
<sequence length="709" mass="81358">MAASSVSNQENEVPTDLQPPKKKVKKELSSDGAKKEDAPKPSKYAKTKAKLSLLPSLPLDILFEIFGHLPPLDLLHLARTTQSLRSVLMHKSAISIWKASLQQVPGLPERPQEMSEPAWANLVWSPHCHNCLTNRCQKVDWRLRIRLCEKCVKTAKLLRGDRQMDKTNKLDQIILQCLPFSSYHIPGHNGKCCLIEDERKFRKELKAAEDKTEFVKSKKEALAARERHATECKRWLDSSTEERWNELADIRYKRCMEISDKLEELGFIEELDYLEDLKGVYLHPRKTIRPLRDHPDVKVNKPLTERSWKNIEPRLVEYMGQVKTHRSAADRLRIIRQRETVAVAAWVQFRLQYPAEQLVPSGTDILSWEKIKNIIDLPLEVPTKSKDDDASTAKADENGTPTLISPASFTRIFETMKFYISKWGNDRLRDLAAESPLSPLFAGRTGAVYSSLSERTKSLELAACVFSCEDKSNLHCRFEHYQDGAYPVMWFPEFIHHPCNTIQEGKLHDDEDVSPNPLFQALNAFKWYRRREWSSDSIFFNDKASKVVKRILFACGLDHEVTTTQEMDKLDPRFICLKCSYGARCDGQRPRKVMSWRHAVQHCMLVHWGDASVTWERITEESAAEARVLSAARSIASGDQWWCAHCRDSVHERDGKGTETLMGDHLDVWHDIFPGVKGRDYHLAVDSPPPAMATVQITPKAVVVERKDM</sequence>
<evidence type="ECO:0000256" key="1">
    <source>
        <dbReference type="SAM" id="MobiDB-lite"/>
    </source>
</evidence>
<organism evidence="3 4">
    <name type="scientific">Mycena metata</name>
    <dbReference type="NCBI Taxonomy" id="1033252"/>
    <lineage>
        <taxon>Eukaryota</taxon>
        <taxon>Fungi</taxon>
        <taxon>Dikarya</taxon>
        <taxon>Basidiomycota</taxon>
        <taxon>Agaricomycotina</taxon>
        <taxon>Agaricomycetes</taxon>
        <taxon>Agaricomycetidae</taxon>
        <taxon>Agaricales</taxon>
        <taxon>Marasmiineae</taxon>
        <taxon>Mycenaceae</taxon>
        <taxon>Mycena</taxon>
    </lineage>
</organism>
<dbReference type="SMART" id="SM00256">
    <property type="entry name" value="FBOX"/>
    <property type="match status" value="1"/>
</dbReference>
<dbReference type="EMBL" id="JARKIB010000204">
    <property type="protein sequence ID" value="KAJ7724245.1"/>
    <property type="molecule type" value="Genomic_DNA"/>
</dbReference>